<comment type="caution">
    <text evidence="1">The sequence shown here is derived from an EMBL/GenBank/DDBJ whole genome shotgun (WGS) entry which is preliminary data.</text>
</comment>
<dbReference type="AlphaFoldDB" id="A0A066Z9Z1"/>
<organism evidence="1 2">
    <name type="scientific">Kitasatospora cheerisanensis KCTC 2395</name>
    <dbReference type="NCBI Taxonomy" id="1348663"/>
    <lineage>
        <taxon>Bacteria</taxon>
        <taxon>Bacillati</taxon>
        <taxon>Actinomycetota</taxon>
        <taxon>Actinomycetes</taxon>
        <taxon>Kitasatosporales</taxon>
        <taxon>Streptomycetaceae</taxon>
        <taxon>Kitasatospora</taxon>
    </lineage>
</organism>
<evidence type="ECO:0000313" key="1">
    <source>
        <dbReference type="EMBL" id="KDN86980.1"/>
    </source>
</evidence>
<gene>
    <name evidence="1" type="ORF">KCH_10650</name>
</gene>
<name>A0A066Z9Z1_9ACTN</name>
<dbReference type="Proteomes" id="UP000027178">
    <property type="component" value="Unassembled WGS sequence"/>
</dbReference>
<protein>
    <submittedName>
        <fullName evidence="1">Tyrosine phosphatase</fullName>
    </submittedName>
</protein>
<dbReference type="PATRIC" id="fig|1348663.4.peg.1015"/>
<evidence type="ECO:0000313" key="2">
    <source>
        <dbReference type="Proteomes" id="UP000027178"/>
    </source>
</evidence>
<dbReference type="HOGENOM" id="CLU_3311225_0_0_11"/>
<sequence length="39" mass="4354">MLILDGMDGDTAWERIARRRGLAVPDTAEQRAWTTALPV</sequence>
<proteinExistence type="predicted"/>
<reference evidence="1 2" key="1">
    <citation type="submission" date="2014-05" db="EMBL/GenBank/DDBJ databases">
        <title>Draft Genome Sequence of Kitasatospora cheerisanensis KCTC 2395.</title>
        <authorList>
            <person name="Nam D.H."/>
        </authorList>
    </citation>
    <scope>NUCLEOTIDE SEQUENCE [LARGE SCALE GENOMIC DNA]</scope>
    <source>
        <strain evidence="1 2">KCTC 2395</strain>
    </source>
</reference>
<accession>A0A066Z9Z1</accession>
<keyword evidence="2" id="KW-1185">Reference proteome</keyword>
<dbReference type="EMBL" id="JNBY01000050">
    <property type="protein sequence ID" value="KDN86980.1"/>
    <property type="molecule type" value="Genomic_DNA"/>
</dbReference>